<dbReference type="InterPro" id="IPR023393">
    <property type="entry name" value="START-like_dom_sf"/>
</dbReference>
<dbReference type="AlphaFoldDB" id="A0A3G8M4C3"/>
<dbReference type="Gene3D" id="3.30.530.20">
    <property type="match status" value="1"/>
</dbReference>
<dbReference type="RefSeq" id="WP_124738533.1">
    <property type="nucleotide sequence ID" value="NZ_CP034086.1"/>
</dbReference>
<accession>A0A3G8M4C3</accession>
<dbReference type="SUPFAM" id="SSF55961">
    <property type="entry name" value="Bet v1-like"/>
    <property type="match status" value="1"/>
</dbReference>
<dbReference type="CDD" id="cd07818">
    <property type="entry name" value="SRPBCC_1"/>
    <property type="match status" value="1"/>
</dbReference>
<evidence type="ECO:0000313" key="1">
    <source>
        <dbReference type="EMBL" id="AZG76776.1"/>
    </source>
</evidence>
<protein>
    <submittedName>
        <fullName evidence="1">Polyketide cyclase</fullName>
    </submittedName>
</protein>
<dbReference type="EMBL" id="CP034086">
    <property type="protein sequence ID" value="AZG76776.1"/>
    <property type="molecule type" value="Genomic_DNA"/>
</dbReference>
<reference evidence="1 2" key="1">
    <citation type="submission" date="2018-11" db="EMBL/GenBank/DDBJ databases">
        <title>Genome squencing of methanotrophic bacteria isolated from alkaline groundwater in Korea.</title>
        <authorList>
            <person name="Nguyen L.N."/>
        </authorList>
    </citation>
    <scope>NUCLEOTIDE SEQUENCE [LARGE SCALE GENOMIC DNA]</scope>
    <source>
        <strain evidence="1 2">GW6</strain>
    </source>
</reference>
<name>A0A3G8M4C3_9HYPH</name>
<dbReference type="InterPro" id="IPR019587">
    <property type="entry name" value="Polyketide_cyclase/dehydratase"/>
</dbReference>
<proteinExistence type="predicted"/>
<dbReference type="Proteomes" id="UP000273982">
    <property type="component" value="Chromosome"/>
</dbReference>
<dbReference type="Pfam" id="PF10604">
    <property type="entry name" value="Polyketide_cyc2"/>
    <property type="match status" value="1"/>
</dbReference>
<gene>
    <name evidence="1" type="ORF">EHO51_08565</name>
</gene>
<dbReference type="KEGG" id="mros:EHO51_08565"/>
<evidence type="ECO:0000313" key="2">
    <source>
        <dbReference type="Proteomes" id="UP000273982"/>
    </source>
</evidence>
<sequence length="182" mass="20504">MSMFALVFLALVSALIAYISFLPDKFRIARSIVIDAPPEVVFRHINDFHNWADWSPWAKLDPNMKDEYGGTPQGYGATYSWSGDKQVGVGQMEIVESRQGERVGIKLEFQKPFKAKNDVQFNLKPLGENSTEVTWAMSGHHEFVSKAMHKFLNIDKTVGAQFDRGLADLKRVVESQPKIAAD</sequence>
<organism evidence="1 2">
    <name type="scientific">Methylocystis rosea</name>
    <dbReference type="NCBI Taxonomy" id="173366"/>
    <lineage>
        <taxon>Bacteria</taxon>
        <taxon>Pseudomonadati</taxon>
        <taxon>Pseudomonadota</taxon>
        <taxon>Alphaproteobacteria</taxon>
        <taxon>Hyphomicrobiales</taxon>
        <taxon>Methylocystaceae</taxon>
        <taxon>Methylocystis</taxon>
    </lineage>
</organism>